<name>A0AAV9J416_9PEZI</name>
<feature type="region of interest" description="Disordered" evidence="1">
    <location>
        <begin position="83"/>
        <end position="133"/>
    </location>
</feature>
<accession>A0AAV9J416</accession>
<keyword evidence="3" id="KW-1185">Reference proteome</keyword>
<dbReference type="Proteomes" id="UP001324427">
    <property type="component" value="Unassembled WGS sequence"/>
</dbReference>
<dbReference type="EMBL" id="JAVFHQ010000093">
    <property type="protein sequence ID" value="KAK4539472.1"/>
    <property type="molecule type" value="Genomic_DNA"/>
</dbReference>
<gene>
    <name evidence="2" type="ORF">LTR36_010908</name>
</gene>
<feature type="compositionally biased region" description="Acidic residues" evidence="1">
    <location>
        <begin position="86"/>
        <end position="122"/>
    </location>
</feature>
<proteinExistence type="predicted"/>
<sequence length="133" mass="15474">MLHVRYALVLQPETIFDRDWTSDTTIGMILDVVYGLLLQPDTSDPVNVSSTLDYHHDAVEYAQEVRDHVERYAWKTREEWKAELLGFDDDDEDEEEDDEDGDEEDDEEDNEEGNWEDDEEMSDACVSSEPGDH</sequence>
<evidence type="ECO:0000256" key="1">
    <source>
        <dbReference type="SAM" id="MobiDB-lite"/>
    </source>
</evidence>
<evidence type="ECO:0000313" key="2">
    <source>
        <dbReference type="EMBL" id="KAK4539472.1"/>
    </source>
</evidence>
<reference evidence="2 3" key="1">
    <citation type="submission" date="2021-11" db="EMBL/GenBank/DDBJ databases">
        <title>Black yeast isolated from Biological Soil Crust.</title>
        <authorList>
            <person name="Kurbessoian T."/>
        </authorList>
    </citation>
    <scope>NUCLEOTIDE SEQUENCE [LARGE SCALE GENOMIC DNA]</scope>
    <source>
        <strain evidence="2 3">CCFEE 5522</strain>
    </source>
</reference>
<evidence type="ECO:0000313" key="3">
    <source>
        <dbReference type="Proteomes" id="UP001324427"/>
    </source>
</evidence>
<protein>
    <submittedName>
        <fullName evidence="2">Uncharacterized protein</fullName>
    </submittedName>
</protein>
<comment type="caution">
    <text evidence="2">The sequence shown here is derived from an EMBL/GenBank/DDBJ whole genome shotgun (WGS) entry which is preliminary data.</text>
</comment>
<dbReference type="SUPFAM" id="SSF54495">
    <property type="entry name" value="UBC-like"/>
    <property type="match status" value="1"/>
</dbReference>
<dbReference type="Gene3D" id="3.10.110.10">
    <property type="entry name" value="Ubiquitin Conjugating Enzyme"/>
    <property type="match status" value="1"/>
</dbReference>
<organism evidence="2 3">
    <name type="scientific">Oleoguttula mirabilis</name>
    <dbReference type="NCBI Taxonomy" id="1507867"/>
    <lineage>
        <taxon>Eukaryota</taxon>
        <taxon>Fungi</taxon>
        <taxon>Dikarya</taxon>
        <taxon>Ascomycota</taxon>
        <taxon>Pezizomycotina</taxon>
        <taxon>Dothideomycetes</taxon>
        <taxon>Dothideomycetidae</taxon>
        <taxon>Mycosphaerellales</taxon>
        <taxon>Teratosphaeriaceae</taxon>
        <taxon>Oleoguttula</taxon>
    </lineage>
</organism>
<dbReference type="AlphaFoldDB" id="A0AAV9J416"/>
<dbReference type="InterPro" id="IPR016135">
    <property type="entry name" value="UBQ-conjugating_enzyme/RWD"/>
</dbReference>